<dbReference type="EMBL" id="JBBPBM010000002">
    <property type="protein sequence ID" value="KAK8596732.1"/>
    <property type="molecule type" value="Genomic_DNA"/>
</dbReference>
<feature type="compositionally biased region" description="Polar residues" evidence="1">
    <location>
        <begin position="260"/>
        <end position="269"/>
    </location>
</feature>
<feature type="region of interest" description="Disordered" evidence="1">
    <location>
        <begin position="449"/>
        <end position="484"/>
    </location>
</feature>
<evidence type="ECO:0008006" key="4">
    <source>
        <dbReference type="Google" id="ProtNLM"/>
    </source>
</evidence>
<organism evidence="2 3">
    <name type="scientific">Hibiscus sabdariffa</name>
    <name type="common">roselle</name>
    <dbReference type="NCBI Taxonomy" id="183260"/>
    <lineage>
        <taxon>Eukaryota</taxon>
        <taxon>Viridiplantae</taxon>
        <taxon>Streptophyta</taxon>
        <taxon>Embryophyta</taxon>
        <taxon>Tracheophyta</taxon>
        <taxon>Spermatophyta</taxon>
        <taxon>Magnoliopsida</taxon>
        <taxon>eudicotyledons</taxon>
        <taxon>Gunneridae</taxon>
        <taxon>Pentapetalae</taxon>
        <taxon>rosids</taxon>
        <taxon>malvids</taxon>
        <taxon>Malvales</taxon>
        <taxon>Malvaceae</taxon>
        <taxon>Malvoideae</taxon>
        <taxon>Hibiscus</taxon>
    </lineage>
</organism>
<dbReference type="PANTHER" id="PTHR33472:SF24">
    <property type="entry name" value="VEGETATIVE CELL WALL PROTEIN GP1-LIKE"/>
    <property type="match status" value="1"/>
</dbReference>
<feature type="compositionally biased region" description="Polar residues" evidence="1">
    <location>
        <begin position="125"/>
        <end position="145"/>
    </location>
</feature>
<comment type="caution">
    <text evidence="2">The sequence shown here is derived from an EMBL/GenBank/DDBJ whole genome shotgun (WGS) entry which is preliminary data.</text>
</comment>
<feature type="compositionally biased region" description="Low complexity" evidence="1">
    <location>
        <begin position="308"/>
        <end position="317"/>
    </location>
</feature>
<proteinExistence type="predicted"/>
<sequence length="598" mass="64540">MGEQRHLFRFRLPWLSAAATTRPVPASRPAAQTEAPSHTNTTVPIQRPPFRPAGTAPPQTTPTPVQAPAPAPARKKEPQPAATSRPATEPRATSRPGSPPRHQIRASSVPPSPSRRGTETRRASQPESASRGIIQTQATSQTRSPSRVPMQARAVSVPPSPSRIVSQPQATEQAVSKQQSSSRLASQPTGQTSLRSSSPSRRATQAQTLSPPNKSPTVIQERSQPPGSSRSPPSASQQTKPFGVAIKPSQASAEIKEAAQITSATTETPSAPLKPKERAERKKVVEERRKAAAKASTHEGPEQRTDTKLLAAATDAGTKTREQLEAAPETGKRHQEKQEDAGTKKASTTSRTDENQIKTVSSVYLKNESTPNKAHQKHASSKWEQVPLHEEIKEDISKFVHKLTIGQPQLPTEQQSISVLTLAGENRGASFQLGSESSKTDGLVHIHRGYKINPDDSPGATTDCEGSSRGRKPKDSVTKENPASRAYVNNNIQSINNSVVSESSVNAQNPGVHLELLHNLAELIKSSPQPKHAEPRKAGFNIAPAEKVTCEPTVRRRCLRGLFAESSDSDPDNPEKPRRHGCRYSCGGKNKQKEKGVL</sequence>
<feature type="compositionally biased region" description="Basic and acidic residues" evidence="1">
    <location>
        <begin position="318"/>
        <end position="343"/>
    </location>
</feature>
<feature type="compositionally biased region" description="Polar residues" evidence="1">
    <location>
        <begin position="170"/>
        <end position="218"/>
    </location>
</feature>
<feature type="compositionally biased region" description="Polar residues" evidence="1">
    <location>
        <begin position="34"/>
        <end position="44"/>
    </location>
</feature>
<feature type="compositionally biased region" description="Low complexity" evidence="1">
    <location>
        <begin position="151"/>
        <end position="169"/>
    </location>
</feature>
<gene>
    <name evidence="2" type="ORF">V6N12_065212</name>
</gene>
<protein>
    <recommendedName>
        <fullName evidence="4">Flocculation protein FLO11-like</fullName>
    </recommendedName>
</protein>
<evidence type="ECO:0000313" key="3">
    <source>
        <dbReference type="Proteomes" id="UP001472677"/>
    </source>
</evidence>
<feature type="region of interest" description="Disordered" evidence="1">
    <location>
        <begin position="561"/>
        <end position="598"/>
    </location>
</feature>
<feature type="compositionally biased region" description="Pro residues" evidence="1">
    <location>
        <begin position="59"/>
        <end position="71"/>
    </location>
</feature>
<name>A0ABR2G812_9ROSI</name>
<evidence type="ECO:0000313" key="2">
    <source>
        <dbReference type="EMBL" id="KAK8596732.1"/>
    </source>
</evidence>
<keyword evidence="3" id="KW-1185">Reference proteome</keyword>
<dbReference type="PANTHER" id="PTHR33472">
    <property type="entry name" value="OS01G0106600 PROTEIN"/>
    <property type="match status" value="1"/>
</dbReference>
<feature type="compositionally biased region" description="Low complexity" evidence="1">
    <location>
        <begin position="220"/>
        <end position="238"/>
    </location>
</feature>
<accession>A0ABR2G812</accession>
<feature type="compositionally biased region" description="Basic and acidic residues" evidence="1">
    <location>
        <begin position="274"/>
        <end position="307"/>
    </location>
</feature>
<reference evidence="2 3" key="1">
    <citation type="journal article" date="2024" name="G3 (Bethesda)">
        <title>Genome assembly of Hibiscus sabdariffa L. provides insights into metabolisms of medicinal natural products.</title>
        <authorList>
            <person name="Kim T."/>
        </authorList>
    </citation>
    <scope>NUCLEOTIDE SEQUENCE [LARGE SCALE GENOMIC DNA]</scope>
    <source>
        <strain evidence="2">TK-2024</strain>
        <tissue evidence="2">Old leaves</tissue>
    </source>
</reference>
<evidence type="ECO:0000256" key="1">
    <source>
        <dbReference type="SAM" id="MobiDB-lite"/>
    </source>
</evidence>
<dbReference type="Proteomes" id="UP001472677">
    <property type="component" value="Unassembled WGS sequence"/>
</dbReference>
<feature type="region of interest" description="Disordered" evidence="1">
    <location>
        <begin position="367"/>
        <end position="386"/>
    </location>
</feature>
<feature type="region of interest" description="Disordered" evidence="1">
    <location>
        <begin position="1"/>
        <end position="359"/>
    </location>
</feature>